<sequence length="357" mass="42130">MKRRYDIDWIRVIAIVLLLIYHTAIGFQPWGGFIGFITNAEPWDTLWIPMTMLNVWRIPILFYVSGMGLYLAIQNRNLKQVFVERFLRIGLPLIFGSVAIVPFHLWLLQLYYQRDNAYLPNMGHLWFLGNILFYVTILLPIIFFFKNRSDSKIRVFCKKTLSTSYSLAIVIFLFVLETLVSKPMVFEMYAFTLHGLLLGMLAFISGFLFMLGGEPFWKMLLKWRWLFIIVAVALFSIRTVKISEPVPHYLLAIESNCWIFSMLAFAHKYLNKNSRQLKYLKDAAYPVYIIHMVFLYMGSILLFPLKIDVAIKYLLLLFFTIGGSLAFYEFFIKRINWTRPLFGLKYFEKNKIIIKKL</sequence>
<dbReference type="Proteomes" id="UP000609064">
    <property type="component" value="Unassembled WGS sequence"/>
</dbReference>
<reference evidence="3" key="1">
    <citation type="journal article" date="2014" name="Int. J. Syst. Evol. Microbiol.">
        <title>Complete genome sequence of Corynebacterium casei LMG S-19264T (=DSM 44701T), isolated from a smear-ripened cheese.</title>
        <authorList>
            <consortium name="US DOE Joint Genome Institute (JGI-PGF)"/>
            <person name="Walter F."/>
            <person name="Albersmeier A."/>
            <person name="Kalinowski J."/>
            <person name="Ruckert C."/>
        </authorList>
    </citation>
    <scope>NUCLEOTIDE SEQUENCE</scope>
    <source>
        <strain evidence="3">CGMCC 1.15958</strain>
    </source>
</reference>
<keyword evidence="3" id="KW-0808">Transferase</keyword>
<feature type="domain" description="Acyltransferase 3" evidence="2">
    <location>
        <begin position="5"/>
        <end position="328"/>
    </location>
</feature>
<keyword evidence="4" id="KW-1185">Reference proteome</keyword>
<feature type="transmembrane region" description="Helical" evidence="1">
    <location>
        <begin position="12"/>
        <end position="36"/>
    </location>
</feature>
<dbReference type="AlphaFoldDB" id="A0A917DID5"/>
<feature type="transmembrane region" description="Helical" evidence="1">
    <location>
        <begin position="165"/>
        <end position="185"/>
    </location>
</feature>
<feature type="transmembrane region" description="Helical" evidence="1">
    <location>
        <begin position="85"/>
        <end position="105"/>
    </location>
</feature>
<feature type="transmembrane region" description="Helical" evidence="1">
    <location>
        <begin position="246"/>
        <end position="266"/>
    </location>
</feature>
<feature type="transmembrane region" description="Helical" evidence="1">
    <location>
        <begin position="191"/>
        <end position="211"/>
    </location>
</feature>
<keyword evidence="1" id="KW-0812">Transmembrane</keyword>
<feature type="transmembrane region" description="Helical" evidence="1">
    <location>
        <begin position="223"/>
        <end position="240"/>
    </location>
</feature>
<proteinExistence type="predicted"/>
<feature type="transmembrane region" description="Helical" evidence="1">
    <location>
        <begin position="287"/>
        <end position="305"/>
    </location>
</feature>
<protein>
    <submittedName>
        <fullName evidence="3">Acyltransferase</fullName>
    </submittedName>
</protein>
<dbReference type="InterPro" id="IPR050623">
    <property type="entry name" value="Glucan_succinyl_AcylTrfase"/>
</dbReference>
<dbReference type="GO" id="GO:0016747">
    <property type="term" value="F:acyltransferase activity, transferring groups other than amino-acyl groups"/>
    <property type="evidence" value="ECO:0007669"/>
    <property type="project" value="InterPro"/>
</dbReference>
<keyword evidence="1" id="KW-1133">Transmembrane helix</keyword>
<dbReference type="RefSeq" id="WP_188763634.1">
    <property type="nucleotide sequence ID" value="NZ_BMKK01000001.1"/>
</dbReference>
<dbReference type="Pfam" id="PF01757">
    <property type="entry name" value="Acyl_transf_3"/>
    <property type="match status" value="1"/>
</dbReference>
<comment type="caution">
    <text evidence="3">The sequence shown here is derived from an EMBL/GenBank/DDBJ whole genome shotgun (WGS) entry which is preliminary data.</text>
</comment>
<feature type="transmembrane region" description="Helical" evidence="1">
    <location>
        <begin position="56"/>
        <end position="73"/>
    </location>
</feature>
<dbReference type="PANTHER" id="PTHR36927:SF3">
    <property type="entry name" value="GLUCANS BIOSYNTHESIS PROTEIN C"/>
    <property type="match status" value="1"/>
</dbReference>
<reference evidence="3" key="2">
    <citation type="submission" date="2020-09" db="EMBL/GenBank/DDBJ databases">
        <authorList>
            <person name="Sun Q."/>
            <person name="Zhou Y."/>
        </authorList>
    </citation>
    <scope>NUCLEOTIDE SEQUENCE</scope>
    <source>
        <strain evidence="3">CGMCC 1.15958</strain>
    </source>
</reference>
<keyword evidence="1" id="KW-0472">Membrane</keyword>
<name>A0A917DID5_9BACT</name>
<dbReference type="EMBL" id="BMKK01000001">
    <property type="protein sequence ID" value="GGD41012.1"/>
    <property type="molecule type" value="Genomic_DNA"/>
</dbReference>
<evidence type="ECO:0000313" key="4">
    <source>
        <dbReference type="Proteomes" id="UP000609064"/>
    </source>
</evidence>
<keyword evidence="3" id="KW-0012">Acyltransferase</keyword>
<feature type="transmembrane region" description="Helical" evidence="1">
    <location>
        <begin position="311"/>
        <end position="331"/>
    </location>
</feature>
<feature type="transmembrane region" description="Helical" evidence="1">
    <location>
        <begin position="125"/>
        <end position="145"/>
    </location>
</feature>
<dbReference type="InterPro" id="IPR002656">
    <property type="entry name" value="Acyl_transf_3_dom"/>
</dbReference>
<accession>A0A917DID5</accession>
<organism evidence="3 4">
    <name type="scientific">Emticicia aquatilis</name>
    <dbReference type="NCBI Taxonomy" id="1537369"/>
    <lineage>
        <taxon>Bacteria</taxon>
        <taxon>Pseudomonadati</taxon>
        <taxon>Bacteroidota</taxon>
        <taxon>Cytophagia</taxon>
        <taxon>Cytophagales</taxon>
        <taxon>Leadbetterellaceae</taxon>
        <taxon>Emticicia</taxon>
    </lineage>
</organism>
<evidence type="ECO:0000256" key="1">
    <source>
        <dbReference type="SAM" id="Phobius"/>
    </source>
</evidence>
<dbReference type="PANTHER" id="PTHR36927">
    <property type="entry name" value="BLR4337 PROTEIN"/>
    <property type="match status" value="1"/>
</dbReference>
<evidence type="ECO:0000313" key="3">
    <source>
        <dbReference type="EMBL" id="GGD41012.1"/>
    </source>
</evidence>
<evidence type="ECO:0000259" key="2">
    <source>
        <dbReference type="Pfam" id="PF01757"/>
    </source>
</evidence>
<gene>
    <name evidence="3" type="ORF">GCM10011514_01360</name>
</gene>